<accession>A0AC35FF01</accession>
<proteinExistence type="predicted"/>
<name>A0AC35FF01_9BILA</name>
<dbReference type="WBParaSite" id="PS1159_v2.g16816.t1">
    <property type="protein sequence ID" value="PS1159_v2.g16816.t1"/>
    <property type="gene ID" value="PS1159_v2.g16816"/>
</dbReference>
<sequence>MNYYITLAFIPIIFNYADEITIDNGQQQYSPSILSIRDFVLTLNFDNAITDDRRLQSILEIYAENVQYNVTLGTMLLNGSNTFTFTRNVIDDTNIINQFDTITIKGLFVFEYYHVLNVDSIEQTLISLSASNYSSDIWTWVTQNGVNDSPYIWWNVTFQFKKSCQNQNYGFYCDNQNSTTSTSTTSTTMTTSSPLTYTSVLSTTSLISDCDEQIHDLENDRDKEKDKKSLYLWLMIGFIVLSIIFFLLMILFCCCWLRDRGRAAQYEEKPPKPMRRDRVDIVHPHSYPEEQRVERNVTVRQRTLPPYRPPQPQQQRSTQGPIDASSNIVPPRTQYSQHQQQPSRPFQYPSDDDDWSIPPNEHVV</sequence>
<evidence type="ECO:0000313" key="2">
    <source>
        <dbReference type="WBParaSite" id="PS1159_v2.g16816.t1"/>
    </source>
</evidence>
<evidence type="ECO:0000313" key="1">
    <source>
        <dbReference type="Proteomes" id="UP000887580"/>
    </source>
</evidence>
<organism evidence="1 2">
    <name type="scientific">Panagrolaimus sp. PS1159</name>
    <dbReference type="NCBI Taxonomy" id="55785"/>
    <lineage>
        <taxon>Eukaryota</taxon>
        <taxon>Metazoa</taxon>
        <taxon>Ecdysozoa</taxon>
        <taxon>Nematoda</taxon>
        <taxon>Chromadorea</taxon>
        <taxon>Rhabditida</taxon>
        <taxon>Tylenchina</taxon>
        <taxon>Panagrolaimomorpha</taxon>
        <taxon>Panagrolaimoidea</taxon>
        <taxon>Panagrolaimidae</taxon>
        <taxon>Panagrolaimus</taxon>
    </lineage>
</organism>
<dbReference type="Proteomes" id="UP000887580">
    <property type="component" value="Unplaced"/>
</dbReference>
<reference evidence="2" key="1">
    <citation type="submission" date="2022-11" db="UniProtKB">
        <authorList>
            <consortium name="WormBaseParasite"/>
        </authorList>
    </citation>
    <scope>IDENTIFICATION</scope>
</reference>
<protein>
    <submittedName>
        <fullName evidence="2">Uncharacterized protein</fullName>
    </submittedName>
</protein>